<evidence type="ECO:0000313" key="2">
    <source>
        <dbReference type="EMBL" id="MET3683433.1"/>
    </source>
</evidence>
<reference evidence="2 3" key="1">
    <citation type="submission" date="2024-06" db="EMBL/GenBank/DDBJ databases">
        <title>Genomic Encyclopedia of Type Strains, Phase IV (KMG-IV): sequencing the most valuable type-strain genomes for metagenomic binning, comparative biology and taxonomic classification.</title>
        <authorList>
            <person name="Goeker M."/>
        </authorList>
    </citation>
    <scope>NUCLEOTIDE SEQUENCE [LARGE SCALE GENOMIC DNA]</scope>
    <source>
        <strain evidence="2 3">DSM 23520</strain>
    </source>
</reference>
<dbReference type="PROSITE" id="PS51257">
    <property type="entry name" value="PROKAR_LIPOPROTEIN"/>
    <property type="match status" value="1"/>
</dbReference>
<sequence length="78" mass="9225">MKKFIIISLLVVGLFGCSNDDEQSEKIESLESNLENAQNEIEKKEKQISKLQEDNTELEKDIEEYREIDYIQEKVRFV</sequence>
<dbReference type="EMBL" id="JBEPMX010000006">
    <property type="protein sequence ID" value="MET3683433.1"/>
    <property type="molecule type" value="Genomic_DNA"/>
</dbReference>
<accession>A0ABV2KV30</accession>
<protein>
    <submittedName>
        <fullName evidence="2">Peptidoglycan hydrolase CwlO-like protein</fullName>
    </submittedName>
</protein>
<feature type="coiled-coil region" evidence="1">
    <location>
        <begin position="20"/>
        <end position="68"/>
    </location>
</feature>
<proteinExistence type="predicted"/>
<evidence type="ECO:0000313" key="3">
    <source>
        <dbReference type="Proteomes" id="UP001549167"/>
    </source>
</evidence>
<keyword evidence="3" id="KW-1185">Reference proteome</keyword>
<keyword evidence="1" id="KW-0175">Coiled coil</keyword>
<gene>
    <name evidence="2" type="ORF">ABID56_001528</name>
</gene>
<organism evidence="2 3">
    <name type="scientific">Alkalibacillus flavidus</name>
    <dbReference type="NCBI Taxonomy" id="546021"/>
    <lineage>
        <taxon>Bacteria</taxon>
        <taxon>Bacillati</taxon>
        <taxon>Bacillota</taxon>
        <taxon>Bacilli</taxon>
        <taxon>Bacillales</taxon>
        <taxon>Bacillaceae</taxon>
        <taxon>Alkalibacillus</taxon>
    </lineage>
</organism>
<dbReference type="RefSeq" id="WP_354220011.1">
    <property type="nucleotide sequence ID" value="NZ_JBEPMX010000006.1"/>
</dbReference>
<dbReference type="Proteomes" id="UP001549167">
    <property type="component" value="Unassembled WGS sequence"/>
</dbReference>
<comment type="caution">
    <text evidence="2">The sequence shown here is derived from an EMBL/GenBank/DDBJ whole genome shotgun (WGS) entry which is preliminary data.</text>
</comment>
<name>A0ABV2KV30_9BACI</name>
<evidence type="ECO:0000256" key="1">
    <source>
        <dbReference type="SAM" id="Coils"/>
    </source>
</evidence>